<dbReference type="PRINTS" id="PR01415">
    <property type="entry name" value="ANKYRIN"/>
</dbReference>
<dbReference type="InterPro" id="IPR036770">
    <property type="entry name" value="Ankyrin_rpt-contain_sf"/>
</dbReference>
<dbReference type="EMBL" id="BAABKD010000011">
    <property type="protein sequence ID" value="GAA5092481.1"/>
    <property type="molecule type" value="Genomic_DNA"/>
</dbReference>
<evidence type="ECO:0000256" key="5">
    <source>
        <dbReference type="SAM" id="SignalP"/>
    </source>
</evidence>
<feature type="signal peptide" evidence="5">
    <location>
        <begin position="1"/>
        <end position="23"/>
    </location>
</feature>
<dbReference type="Proteomes" id="UP001500227">
    <property type="component" value="Unassembled WGS sequence"/>
</dbReference>
<dbReference type="PROSITE" id="PS50297">
    <property type="entry name" value="ANK_REP_REGION"/>
    <property type="match status" value="3"/>
</dbReference>
<comment type="caution">
    <text evidence="6">The sequence shown here is derived from an EMBL/GenBank/DDBJ whole genome shotgun (WGS) entry which is preliminary data.</text>
</comment>
<proteinExistence type="predicted"/>
<evidence type="ECO:0000256" key="4">
    <source>
        <dbReference type="SAM" id="MobiDB-lite"/>
    </source>
</evidence>
<feature type="chain" id="PRO_5045159200" evidence="5">
    <location>
        <begin position="24"/>
        <end position="261"/>
    </location>
</feature>
<dbReference type="Pfam" id="PF00023">
    <property type="entry name" value="Ank"/>
    <property type="match status" value="1"/>
</dbReference>
<dbReference type="PANTHER" id="PTHR24171:SF8">
    <property type="entry name" value="BRCA1-ASSOCIATED RING DOMAIN PROTEIN 1"/>
    <property type="match status" value="1"/>
</dbReference>
<feature type="repeat" description="ANK" evidence="3">
    <location>
        <begin position="153"/>
        <end position="185"/>
    </location>
</feature>
<evidence type="ECO:0000256" key="1">
    <source>
        <dbReference type="ARBA" id="ARBA00022737"/>
    </source>
</evidence>
<evidence type="ECO:0000256" key="3">
    <source>
        <dbReference type="PROSITE-ProRule" id="PRU00023"/>
    </source>
</evidence>
<accession>A0ABP9MBK9</accession>
<dbReference type="Gene3D" id="1.25.40.20">
    <property type="entry name" value="Ankyrin repeat-containing domain"/>
    <property type="match status" value="1"/>
</dbReference>
<dbReference type="SMART" id="SM00248">
    <property type="entry name" value="ANK"/>
    <property type="match status" value="4"/>
</dbReference>
<sequence>MIKPLQKIGIGLVFAVSFSTSYAVDDSFWLEVQNNKTAAVTRYLAQGVDPNIKSREQQPVVMWAIQNEAWDVYELLRQHRQFEPNITNANDETPLMYLAIMGQTERAQALIQQGAQVNRLGWTPLHYAASKKQIAMVQLLLQHGALVNAPAPDGTTPLMMAARSGSAKLVNLLLEQGADPTTLSVTKLSAADWAQSNKNTRLAARLREIAAEYEQKRAQNHGQVAPILLGQGQEEVDNLETAESRPSTGTSQYFDLKRFEE</sequence>
<evidence type="ECO:0000313" key="7">
    <source>
        <dbReference type="Proteomes" id="UP001500227"/>
    </source>
</evidence>
<keyword evidence="2 3" id="KW-0040">ANK repeat</keyword>
<dbReference type="PROSITE" id="PS50088">
    <property type="entry name" value="ANK_REPEAT"/>
    <property type="match status" value="3"/>
</dbReference>
<dbReference type="Pfam" id="PF12796">
    <property type="entry name" value="Ank_2"/>
    <property type="match status" value="1"/>
</dbReference>
<keyword evidence="1" id="KW-0677">Repeat</keyword>
<protein>
    <submittedName>
        <fullName evidence="6">Ankyrin repeat domain-containing protein</fullName>
    </submittedName>
</protein>
<feature type="compositionally biased region" description="Polar residues" evidence="4">
    <location>
        <begin position="244"/>
        <end position="253"/>
    </location>
</feature>
<keyword evidence="5" id="KW-0732">Signal</keyword>
<feature type="repeat" description="ANK" evidence="3">
    <location>
        <begin position="120"/>
        <end position="152"/>
    </location>
</feature>
<dbReference type="SUPFAM" id="SSF48403">
    <property type="entry name" value="Ankyrin repeat"/>
    <property type="match status" value="1"/>
</dbReference>
<feature type="repeat" description="ANK" evidence="3">
    <location>
        <begin position="90"/>
        <end position="118"/>
    </location>
</feature>
<dbReference type="RefSeq" id="WP_345371507.1">
    <property type="nucleotide sequence ID" value="NZ_BAABKD010000011.1"/>
</dbReference>
<evidence type="ECO:0000313" key="6">
    <source>
        <dbReference type="EMBL" id="GAA5092481.1"/>
    </source>
</evidence>
<organism evidence="6 7">
    <name type="scientific">Paenalcaligenes hermetiae</name>
    <dbReference type="NCBI Taxonomy" id="1157987"/>
    <lineage>
        <taxon>Bacteria</taxon>
        <taxon>Pseudomonadati</taxon>
        <taxon>Pseudomonadota</taxon>
        <taxon>Betaproteobacteria</taxon>
        <taxon>Burkholderiales</taxon>
        <taxon>Alcaligenaceae</taxon>
        <taxon>Paenalcaligenes</taxon>
    </lineage>
</organism>
<gene>
    <name evidence="6" type="ORF">GCM10023337_19830</name>
</gene>
<dbReference type="PANTHER" id="PTHR24171">
    <property type="entry name" value="ANKYRIN REPEAT DOMAIN-CONTAINING PROTEIN 39-RELATED"/>
    <property type="match status" value="1"/>
</dbReference>
<dbReference type="InterPro" id="IPR002110">
    <property type="entry name" value="Ankyrin_rpt"/>
</dbReference>
<evidence type="ECO:0000256" key="2">
    <source>
        <dbReference type="ARBA" id="ARBA00023043"/>
    </source>
</evidence>
<name>A0ABP9MBK9_9BURK</name>
<feature type="region of interest" description="Disordered" evidence="4">
    <location>
        <begin position="236"/>
        <end position="261"/>
    </location>
</feature>
<reference evidence="7" key="1">
    <citation type="journal article" date="2019" name="Int. J. Syst. Evol. Microbiol.">
        <title>The Global Catalogue of Microorganisms (GCM) 10K type strain sequencing project: providing services to taxonomists for standard genome sequencing and annotation.</title>
        <authorList>
            <consortium name="The Broad Institute Genomics Platform"/>
            <consortium name="The Broad Institute Genome Sequencing Center for Infectious Disease"/>
            <person name="Wu L."/>
            <person name="Ma J."/>
        </authorList>
    </citation>
    <scope>NUCLEOTIDE SEQUENCE [LARGE SCALE GENOMIC DNA]</scope>
    <source>
        <strain evidence="7">JCM 18423</strain>
    </source>
</reference>
<keyword evidence="7" id="KW-1185">Reference proteome</keyword>